<keyword evidence="9" id="KW-1185">Reference proteome</keyword>
<name>A0ABU0ZJH3_9ACTN</name>
<dbReference type="Pfam" id="PF02322">
    <property type="entry name" value="Cyt_bd_oxida_II"/>
    <property type="match status" value="1"/>
</dbReference>
<gene>
    <name evidence="8" type="ORF">RB614_22055</name>
</gene>
<evidence type="ECO:0000313" key="8">
    <source>
        <dbReference type="EMBL" id="MDQ7907201.1"/>
    </source>
</evidence>
<evidence type="ECO:0000256" key="4">
    <source>
        <dbReference type="ARBA" id="ARBA00022692"/>
    </source>
</evidence>
<feature type="transmembrane region" description="Helical" evidence="7">
    <location>
        <begin position="117"/>
        <end position="142"/>
    </location>
</feature>
<dbReference type="PANTHER" id="PTHR43141:SF4">
    <property type="entry name" value="CYTOCHROME BD2 SUBUNIT II"/>
    <property type="match status" value="1"/>
</dbReference>
<sequence length="344" mass="35505">MSVADALLGVLWLGLTLYTLLGGADFGGGFWDLVSGGARRGASRRELIEHSIGPVWEANHVWLILVVTLFWTAFPPAFASFASTLYIPLTLAALGIIGRGAAFAFRKASETLGERRLYGAAFAASSVLTPFFLGTAVGGIASRRVPSGVAAGDIWTSWLNPTSIYCGVLAVGVCAYLAAVYLIADARRANKPVLVAEFRRRALVTGVVVGAVALAGVAVLAADAPALYDGLRGQGLPVAAVSIVAGLVSLVLIAAGRYRLVRVTAALAVAAMLWAWGAAQYPLLLPPDLTVDEAAGAPMVLSTVLGALGIGALLLVPSLLWLFTIFQRTPGAHRAPPPGSPPAG</sequence>
<feature type="transmembrane region" description="Helical" evidence="7">
    <location>
        <begin position="203"/>
        <end position="222"/>
    </location>
</feature>
<accession>A0ABU0ZJH3</accession>
<organism evidence="8 9">
    <name type="scientific">Phytohabitans maris</name>
    <dbReference type="NCBI Taxonomy" id="3071409"/>
    <lineage>
        <taxon>Bacteria</taxon>
        <taxon>Bacillati</taxon>
        <taxon>Actinomycetota</taxon>
        <taxon>Actinomycetes</taxon>
        <taxon>Micromonosporales</taxon>
        <taxon>Micromonosporaceae</taxon>
    </lineage>
</organism>
<keyword evidence="4 7" id="KW-0812">Transmembrane</keyword>
<evidence type="ECO:0000256" key="7">
    <source>
        <dbReference type="SAM" id="Phobius"/>
    </source>
</evidence>
<keyword evidence="6 7" id="KW-0472">Membrane</keyword>
<dbReference type="RefSeq" id="WP_308714473.1">
    <property type="nucleotide sequence ID" value="NZ_JAVHUY010000020.1"/>
</dbReference>
<proteinExistence type="inferred from homology"/>
<feature type="transmembrane region" description="Helical" evidence="7">
    <location>
        <begin position="6"/>
        <end position="34"/>
    </location>
</feature>
<feature type="transmembrane region" description="Helical" evidence="7">
    <location>
        <begin position="299"/>
        <end position="326"/>
    </location>
</feature>
<evidence type="ECO:0000256" key="2">
    <source>
        <dbReference type="ARBA" id="ARBA00007543"/>
    </source>
</evidence>
<keyword evidence="3" id="KW-1003">Cell membrane</keyword>
<protein>
    <submittedName>
        <fullName evidence="8">Cytochrome d ubiquinol oxidase subunit II</fullName>
    </submittedName>
</protein>
<evidence type="ECO:0000256" key="5">
    <source>
        <dbReference type="ARBA" id="ARBA00022989"/>
    </source>
</evidence>
<dbReference type="InterPro" id="IPR003317">
    <property type="entry name" value="Cyt-d_oxidase_su2"/>
</dbReference>
<evidence type="ECO:0000313" key="9">
    <source>
        <dbReference type="Proteomes" id="UP001230908"/>
    </source>
</evidence>
<keyword evidence="5 7" id="KW-1133">Transmembrane helix</keyword>
<dbReference type="Proteomes" id="UP001230908">
    <property type="component" value="Unassembled WGS sequence"/>
</dbReference>
<comment type="subcellular location">
    <subcellularLocation>
        <location evidence="1">Cell membrane</location>
        <topology evidence="1">Multi-pass membrane protein</topology>
    </subcellularLocation>
</comment>
<evidence type="ECO:0000256" key="6">
    <source>
        <dbReference type="ARBA" id="ARBA00023136"/>
    </source>
</evidence>
<comment type="caution">
    <text evidence="8">The sequence shown here is derived from an EMBL/GenBank/DDBJ whole genome shotgun (WGS) entry which is preliminary data.</text>
</comment>
<feature type="transmembrane region" description="Helical" evidence="7">
    <location>
        <begin position="260"/>
        <end position="279"/>
    </location>
</feature>
<dbReference type="PANTHER" id="PTHR43141">
    <property type="entry name" value="CYTOCHROME BD2 SUBUNIT II"/>
    <property type="match status" value="1"/>
</dbReference>
<feature type="transmembrane region" description="Helical" evidence="7">
    <location>
        <begin position="162"/>
        <end position="183"/>
    </location>
</feature>
<feature type="transmembrane region" description="Helical" evidence="7">
    <location>
        <begin position="86"/>
        <end position="105"/>
    </location>
</feature>
<evidence type="ECO:0000256" key="1">
    <source>
        <dbReference type="ARBA" id="ARBA00004651"/>
    </source>
</evidence>
<reference evidence="8 9" key="1">
    <citation type="submission" date="2023-08" db="EMBL/GenBank/DDBJ databases">
        <title>Phytohabitans sansha sp. nov., isolated from marine sediment.</title>
        <authorList>
            <person name="Zhao Y."/>
            <person name="Yi K."/>
        </authorList>
    </citation>
    <scope>NUCLEOTIDE SEQUENCE [LARGE SCALE GENOMIC DNA]</scope>
    <source>
        <strain evidence="8 9">ZYX-F-186</strain>
    </source>
</reference>
<feature type="transmembrane region" description="Helical" evidence="7">
    <location>
        <begin position="234"/>
        <end position="253"/>
    </location>
</feature>
<evidence type="ECO:0000256" key="3">
    <source>
        <dbReference type="ARBA" id="ARBA00022475"/>
    </source>
</evidence>
<comment type="similarity">
    <text evidence="2">Belongs to the cytochrome ubiquinol oxidase subunit 2 family.</text>
</comment>
<dbReference type="EMBL" id="JAVHUY010000020">
    <property type="protein sequence ID" value="MDQ7907201.1"/>
    <property type="molecule type" value="Genomic_DNA"/>
</dbReference>